<reference evidence="10 11" key="1">
    <citation type="submission" date="2019-02" db="EMBL/GenBank/DDBJ databases">
        <title>Opniocepnalus argus genome.</title>
        <authorList>
            <person name="Zhou C."/>
            <person name="Xiao S."/>
        </authorList>
    </citation>
    <scope>NUCLEOTIDE SEQUENCE [LARGE SCALE GENOMIC DNA]</scope>
    <source>
        <strain evidence="10">OARG1902GOOAL</strain>
        <tissue evidence="10">Muscle</tissue>
    </source>
</reference>
<dbReference type="Proteomes" id="UP000503349">
    <property type="component" value="Chromosome 15"/>
</dbReference>
<dbReference type="AlphaFoldDB" id="A0A6G1QAL4"/>
<comment type="similarity">
    <text evidence="2">Belongs to the TMEM106 family.</text>
</comment>
<dbReference type="InterPro" id="IPR009790">
    <property type="entry name" value="TMEM106"/>
</dbReference>
<reference evidence="11" key="2">
    <citation type="submission" date="2019-02" db="EMBL/GenBank/DDBJ databases">
        <title>Opniocepnalus argus Var Kimnra genome.</title>
        <authorList>
            <person name="Zhou C."/>
            <person name="Xiao S."/>
        </authorList>
    </citation>
    <scope>NUCLEOTIDE SEQUENCE [LARGE SCALE GENOMIC DNA]</scope>
</reference>
<evidence type="ECO:0000256" key="2">
    <source>
        <dbReference type="ARBA" id="ARBA00008111"/>
    </source>
</evidence>
<name>A0A6G1QAL4_CHAAH</name>
<accession>A0A6G1QAL4</accession>
<evidence type="ECO:0000256" key="5">
    <source>
        <dbReference type="ARBA" id="ARBA00023136"/>
    </source>
</evidence>
<dbReference type="Pfam" id="PF07092">
    <property type="entry name" value="TMEM106"/>
    <property type="match status" value="1"/>
</dbReference>
<evidence type="ECO:0000259" key="8">
    <source>
        <dbReference type="Pfam" id="PF07092"/>
    </source>
</evidence>
<feature type="domain" description="Transmembrane protein 106 N-terminal" evidence="9">
    <location>
        <begin position="52"/>
        <end position="108"/>
    </location>
</feature>
<evidence type="ECO:0000256" key="3">
    <source>
        <dbReference type="ARBA" id="ARBA00022692"/>
    </source>
</evidence>
<evidence type="ECO:0000256" key="6">
    <source>
        <dbReference type="SAM" id="MobiDB-lite"/>
    </source>
</evidence>
<dbReference type="EMBL" id="CM015726">
    <property type="protein sequence ID" value="KAF3699582.1"/>
    <property type="molecule type" value="Genomic_DNA"/>
</dbReference>
<comment type="subcellular location">
    <subcellularLocation>
        <location evidence="1">Endomembrane system</location>
    </subcellularLocation>
</comment>
<dbReference type="PANTHER" id="PTHR28556">
    <property type="entry name" value="TRANSMEMBRANE PROTEIN 106B"/>
    <property type="match status" value="1"/>
</dbReference>
<evidence type="ECO:0000313" key="10">
    <source>
        <dbReference type="EMBL" id="KAF3699582.1"/>
    </source>
</evidence>
<keyword evidence="5 7" id="KW-0472">Membrane</keyword>
<dbReference type="InterPro" id="IPR048509">
    <property type="entry name" value="TMEM106_C"/>
</dbReference>
<proteinExistence type="inferred from homology"/>
<protein>
    <submittedName>
        <fullName evidence="10">Transmembrane protein 106B</fullName>
    </submittedName>
</protein>
<keyword evidence="11" id="KW-1185">Reference proteome</keyword>
<feature type="region of interest" description="Disordered" evidence="6">
    <location>
        <begin position="34"/>
        <end position="56"/>
    </location>
</feature>
<evidence type="ECO:0000256" key="4">
    <source>
        <dbReference type="ARBA" id="ARBA00022989"/>
    </source>
</evidence>
<dbReference type="InterPro" id="IPR048511">
    <property type="entry name" value="TMEM106_N"/>
</dbReference>
<feature type="compositionally biased region" description="Basic and acidic residues" evidence="6">
    <location>
        <begin position="44"/>
        <end position="56"/>
    </location>
</feature>
<gene>
    <name evidence="10" type="ORF">EXN66_Car015269</name>
</gene>
<organism evidence="10 11">
    <name type="scientific">Channa argus</name>
    <name type="common">Northern snakehead</name>
    <name type="synonym">Ophicephalus argus</name>
    <dbReference type="NCBI Taxonomy" id="215402"/>
    <lineage>
        <taxon>Eukaryota</taxon>
        <taxon>Metazoa</taxon>
        <taxon>Chordata</taxon>
        <taxon>Craniata</taxon>
        <taxon>Vertebrata</taxon>
        <taxon>Euteleostomi</taxon>
        <taxon>Actinopterygii</taxon>
        <taxon>Neopterygii</taxon>
        <taxon>Teleostei</taxon>
        <taxon>Neoteleostei</taxon>
        <taxon>Acanthomorphata</taxon>
        <taxon>Anabantaria</taxon>
        <taxon>Anabantiformes</taxon>
        <taxon>Channoidei</taxon>
        <taxon>Channidae</taxon>
        <taxon>Channa</taxon>
    </lineage>
</organism>
<evidence type="ECO:0000313" key="11">
    <source>
        <dbReference type="Proteomes" id="UP000503349"/>
    </source>
</evidence>
<dbReference type="Pfam" id="PF21002">
    <property type="entry name" value="TMEM106_N"/>
    <property type="match status" value="1"/>
</dbReference>
<evidence type="ECO:0000256" key="1">
    <source>
        <dbReference type="ARBA" id="ARBA00004308"/>
    </source>
</evidence>
<sequence length="272" mass="30298">MPVTDFYFSNLVDYMEKWVYAFAEPILNSMGAVPRSSDDCTGEPNDKQPITEKDDHKKWSSNWRRHSAGGTVLCPTCEGTGRIPRGQESRLVAYIPCSDQRLRPRHTKLYVAVSVGVCLLVSALALFFLFPRAVLLSPVTVKSSFVYFGNDSVQINITNAFNITNSNFVPVQVYNLKVQAINFDVVVGTVSIKNVGFVQPLSVQMSSFMIPINVTDPGLSSYCKKASLPVHILYLHLQMSVAVYYMAHSEQISSETYEYIDCGANNTRAHST</sequence>
<feature type="domain" description="Transmembrane protein 106 C-terminal" evidence="8">
    <location>
        <begin position="131"/>
        <end position="267"/>
    </location>
</feature>
<feature type="transmembrane region" description="Helical" evidence="7">
    <location>
        <begin position="109"/>
        <end position="130"/>
    </location>
</feature>
<evidence type="ECO:0000259" key="9">
    <source>
        <dbReference type="Pfam" id="PF21002"/>
    </source>
</evidence>
<dbReference type="PANTHER" id="PTHR28556:SF6">
    <property type="entry name" value="TRANSMEMBRANE PROTEIN 106A"/>
    <property type="match status" value="1"/>
</dbReference>
<keyword evidence="3 7" id="KW-0812">Transmembrane</keyword>
<keyword evidence="4 7" id="KW-1133">Transmembrane helix</keyword>
<evidence type="ECO:0000256" key="7">
    <source>
        <dbReference type="SAM" id="Phobius"/>
    </source>
</evidence>
<dbReference type="GO" id="GO:0012505">
    <property type="term" value="C:endomembrane system"/>
    <property type="evidence" value="ECO:0007669"/>
    <property type="project" value="UniProtKB-SubCell"/>
</dbReference>